<dbReference type="PATRIC" id="fig|29343.3.peg.2020"/>
<dbReference type="Proteomes" id="UP000032431">
    <property type="component" value="Chromosome I"/>
</dbReference>
<dbReference type="Gene3D" id="3.30.450.20">
    <property type="entry name" value="PAS domain"/>
    <property type="match status" value="1"/>
</dbReference>
<feature type="domain" description="HD-GYP" evidence="2">
    <location>
        <begin position="377"/>
        <end position="569"/>
    </location>
</feature>
<evidence type="ECO:0000313" key="4">
    <source>
        <dbReference type="Proteomes" id="UP000032431"/>
    </source>
</evidence>
<protein>
    <recommendedName>
        <fullName evidence="5">Diguanylate cyclase and metal dependent phosphohydrolase</fullName>
    </recommendedName>
</protein>
<dbReference type="Pfam" id="PF00990">
    <property type="entry name" value="GGDEF"/>
    <property type="match status" value="1"/>
</dbReference>
<dbReference type="Pfam" id="PF13188">
    <property type="entry name" value="PAS_8"/>
    <property type="match status" value="1"/>
</dbReference>
<dbReference type="PANTHER" id="PTHR43155:SF2">
    <property type="entry name" value="CYCLIC DI-GMP PHOSPHODIESTERASE PA4108"/>
    <property type="match status" value="1"/>
</dbReference>
<dbReference type="InterPro" id="IPR035965">
    <property type="entry name" value="PAS-like_dom_sf"/>
</dbReference>
<dbReference type="InterPro" id="IPR000014">
    <property type="entry name" value="PAS"/>
</dbReference>
<dbReference type="InterPro" id="IPR029787">
    <property type="entry name" value="Nucleotide_cyclase"/>
</dbReference>
<dbReference type="SMART" id="SM00471">
    <property type="entry name" value="HDc"/>
    <property type="match status" value="1"/>
</dbReference>
<dbReference type="NCBIfam" id="TIGR00229">
    <property type="entry name" value="sensory_box"/>
    <property type="match status" value="1"/>
</dbReference>
<name>A0A078KV64_9FIRM</name>
<dbReference type="SUPFAM" id="SSF55073">
    <property type="entry name" value="Nucleotide cyclase"/>
    <property type="match status" value="1"/>
</dbReference>
<evidence type="ECO:0000313" key="3">
    <source>
        <dbReference type="EMBL" id="CDZ25019.1"/>
    </source>
</evidence>
<dbReference type="InterPro" id="IPR003607">
    <property type="entry name" value="HD/PDEase_dom"/>
</dbReference>
<dbReference type="PROSITE" id="PS50887">
    <property type="entry name" value="GGDEF"/>
    <property type="match status" value="1"/>
</dbReference>
<evidence type="ECO:0008006" key="5">
    <source>
        <dbReference type="Google" id="ProtNLM"/>
    </source>
</evidence>
<reference evidence="4" key="1">
    <citation type="submission" date="2014-07" db="EMBL/GenBank/DDBJ databases">
        <authorList>
            <person name="Wibberg D."/>
        </authorList>
    </citation>
    <scope>NUCLEOTIDE SEQUENCE [LARGE SCALE GENOMIC DNA]</scope>
    <source>
        <strain evidence="4">DG5</strain>
    </source>
</reference>
<dbReference type="InterPro" id="IPR037522">
    <property type="entry name" value="HD_GYP_dom"/>
</dbReference>
<dbReference type="PANTHER" id="PTHR43155">
    <property type="entry name" value="CYCLIC DI-GMP PHOSPHODIESTERASE PA4108-RELATED"/>
    <property type="match status" value="1"/>
</dbReference>
<dbReference type="Pfam" id="PF13487">
    <property type="entry name" value="HD_5"/>
    <property type="match status" value="1"/>
</dbReference>
<dbReference type="CDD" id="cd00077">
    <property type="entry name" value="HDc"/>
    <property type="match status" value="1"/>
</dbReference>
<dbReference type="InterPro" id="IPR043128">
    <property type="entry name" value="Rev_trsase/Diguanyl_cyclase"/>
</dbReference>
<evidence type="ECO:0000259" key="1">
    <source>
        <dbReference type="PROSITE" id="PS50887"/>
    </source>
</evidence>
<sequence>MAECSILDIPIAAACFVKIPSGLDYVFTVCNDAFSTLIGEDITGKTFSCSPEKFRPLFKDIAEKAEKGIKHFKYSKNGIPKYDVQLKFRNDDYVVCITSLNFYSNLINYYLRKALVSVPIGLISVNGMGKINYMNPAAYNLLGCSRDKIGQPFKNVVKLFNEKTLSGVELGPTDEPVSYKNGLLLQNYTGKFLNISLDITPIENNSGFIALINDLSEQHRREEEIIYLIYHDKLTGLYNRTYFEQKLNEYNKERYLPVSILMGDVNGLKMTNDIFGHRQGDEILVSIANILSIACRDEDIVARYGGDEFVILMPNTTSDEAAKVCNNILHLCENRQDSKNMVSISLGYATKTSALENLSDTLKVAENYMYRHKLLESRSNRSSVISSLKKMLFEKSFETEEHAMRLSVLSVQIGKMMGLSQNELNDLELFSMLHDIGKIGIKDQVLLKPGNLTEEEWIEMRRHCEIGYRIARSTPELAHIADYILTHHERWDGKGYPQGLAGKQIPLLSRILAVADSYDAMVNDRYYRKALSQETAINEIKKGSGTQFDPEIVEIFLKVLGNTTKKETA</sequence>
<dbReference type="NCBIfam" id="TIGR00254">
    <property type="entry name" value="GGDEF"/>
    <property type="match status" value="1"/>
</dbReference>
<dbReference type="HOGENOM" id="CLU_000445_92_5_9"/>
<proteinExistence type="predicted"/>
<dbReference type="SMART" id="SM00267">
    <property type="entry name" value="GGDEF"/>
    <property type="match status" value="1"/>
</dbReference>
<dbReference type="AlphaFoldDB" id="A0A078KV64"/>
<dbReference type="KEGG" id="ccel:CCDG5_1927"/>
<evidence type="ECO:0000259" key="2">
    <source>
        <dbReference type="PROSITE" id="PS51832"/>
    </source>
</evidence>
<dbReference type="EMBL" id="LM995447">
    <property type="protein sequence ID" value="CDZ25019.1"/>
    <property type="molecule type" value="Genomic_DNA"/>
</dbReference>
<dbReference type="CDD" id="cd01949">
    <property type="entry name" value="GGDEF"/>
    <property type="match status" value="1"/>
</dbReference>
<dbReference type="SUPFAM" id="SSF109604">
    <property type="entry name" value="HD-domain/PDEase-like"/>
    <property type="match status" value="1"/>
</dbReference>
<gene>
    <name evidence="3" type="ORF">CCDG5_1927</name>
</gene>
<dbReference type="PROSITE" id="PS51832">
    <property type="entry name" value="HD_GYP"/>
    <property type="match status" value="1"/>
</dbReference>
<dbReference type="Gene3D" id="3.30.70.270">
    <property type="match status" value="1"/>
</dbReference>
<accession>A0A078KV64</accession>
<dbReference type="InterPro" id="IPR000160">
    <property type="entry name" value="GGDEF_dom"/>
</dbReference>
<dbReference type="SUPFAM" id="SSF55785">
    <property type="entry name" value="PYP-like sensor domain (PAS domain)"/>
    <property type="match status" value="1"/>
</dbReference>
<feature type="domain" description="GGDEF" evidence="1">
    <location>
        <begin position="256"/>
        <end position="387"/>
    </location>
</feature>
<dbReference type="Gene3D" id="1.10.3210.10">
    <property type="entry name" value="Hypothetical protein af1432"/>
    <property type="match status" value="1"/>
</dbReference>
<organism evidence="3 4">
    <name type="scientific">[Clostridium] cellulosi</name>
    <dbReference type="NCBI Taxonomy" id="29343"/>
    <lineage>
        <taxon>Bacteria</taxon>
        <taxon>Bacillati</taxon>
        <taxon>Bacillota</taxon>
        <taxon>Clostridia</taxon>
        <taxon>Eubacteriales</taxon>
        <taxon>Oscillospiraceae</taxon>
        <taxon>Oscillospiraceae incertae sedis</taxon>
    </lineage>
</organism>
<dbReference type="STRING" id="29343.CCDG5_1927"/>
<keyword evidence="4" id="KW-1185">Reference proteome</keyword>